<organism evidence="1 2">
    <name type="scientific">Ammoniphilus oxalaticus</name>
    <dbReference type="NCBI Taxonomy" id="66863"/>
    <lineage>
        <taxon>Bacteria</taxon>
        <taxon>Bacillati</taxon>
        <taxon>Bacillota</taxon>
        <taxon>Bacilli</taxon>
        <taxon>Bacillales</taxon>
        <taxon>Paenibacillaceae</taxon>
        <taxon>Aneurinibacillus group</taxon>
        <taxon>Ammoniphilus</taxon>
    </lineage>
</organism>
<comment type="caution">
    <text evidence="1">The sequence shown here is derived from an EMBL/GenBank/DDBJ whole genome shotgun (WGS) entry which is preliminary data.</text>
</comment>
<dbReference type="Pfam" id="PF11553">
    <property type="entry name" value="DUF3231"/>
    <property type="match status" value="1"/>
</dbReference>
<dbReference type="InterPro" id="IPR021617">
    <property type="entry name" value="DUF3231"/>
</dbReference>
<gene>
    <name evidence="1" type="ORF">BEP19_04515</name>
</gene>
<evidence type="ECO:0008006" key="3">
    <source>
        <dbReference type="Google" id="ProtNLM"/>
    </source>
</evidence>
<evidence type="ECO:0000313" key="2">
    <source>
        <dbReference type="Proteomes" id="UP000284219"/>
    </source>
</evidence>
<proteinExistence type="predicted"/>
<keyword evidence="2" id="KW-1185">Reference proteome</keyword>
<protein>
    <recommendedName>
        <fullName evidence="3">DUF3231 family protein</fullName>
    </recommendedName>
</protein>
<evidence type="ECO:0000313" key="1">
    <source>
        <dbReference type="EMBL" id="RKD25159.1"/>
    </source>
</evidence>
<accession>A0A419SM67</accession>
<dbReference type="Gene3D" id="1.20.1260.10">
    <property type="match status" value="1"/>
</dbReference>
<dbReference type="Proteomes" id="UP000284219">
    <property type="component" value="Unassembled WGS sequence"/>
</dbReference>
<name>A0A419SM67_9BACL</name>
<sequence length="162" mass="18301">MPLHIGEVMNLWTFLTATENFMNSELVALNTVENPQLRRKMLELIEGYHKPIIIDIENLLLSEGVELPKKPVEKPQLKMSVPAGGKMTDEEVANLVMFNLVWAINFCGRGLTEAVRQDVATLFVKAIVQKAGFSVTLKQLLMEKGWLTYPPPYRNLGMETKS</sequence>
<dbReference type="InterPro" id="IPR012347">
    <property type="entry name" value="Ferritin-like"/>
</dbReference>
<dbReference type="AlphaFoldDB" id="A0A419SM67"/>
<reference evidence="1 2" key="1">
    <citation type="submission" date="2016-08" db="EMBL/GenBank/DDBJ databases">
        <title>Novel Firmicute Genomes.</title>
        <authorList>
            <person name="Poppleton D.I."/>
            <person name="Gribaldo S."/>
        </authorList>
    </citation>
    <scope>NUCLEOTIDE SEQUENCE [LARGE SCALE GENOMIC DNA]</scope>
    <source>
        <strain evidence="1 2">RAOx-1</strain>
    </source>
</reference>
<dbReference type="EMBL" id="MCHY01000007">
    <property type="protein sequence ID" value="RKD25159.1"/>
    <property type="molecule type" value="Genomic_DNA"/>
</dbReference>